<keyword evidence="2" id="KW-1185">Reference proteome</keyword>
<name>A0A4E0RSM3_FASHE</name>
<evidence type="ECO:0000313" key="2">
    <source>
        <dbReference type="Proteomes" id="UP000230066"/>
    </source>
</evidence>
<dbReference type="AlphaFoldDB" id="A0A4E0RSM3"/>
<accession>A0A4E0RSM3</accession>
<evidence type="ECO:0000313" key="1">
    <source>
        <dbReference type="EMBL" id="THD24088.1"/>
    </source>
</evidence>
<organism evidence="1 2">
    <name type="scientific">Fasciola hepatica</name>
    <name type="common">Liver fluke</name>
    <dbReference type="NCBI Taxonomy" id="6192"/>
    <lineage>
        <taxon>Eukaryota</taxon>
        <taxon>Metazoa</taxon>
        <taxon>Spiralia</taxon>
        <taxon>Lophotrochozoa</taxon>
        <taxon>Platyhelminthes</taxon>
        <taxon>Trematoda</taxon>
        <taxon>Digenea</taxon>
        <taxon>Plagiorchiida</taxon>
        <taxon>Echinostomata</taxon>
        <taxon>Echinostomatoidea</taxon>
        <taxon>Fasciolidae</taxon>
        <taxon>Fasciola</taxon>
    </lineage>
</organism>
<gene>
    <name evidence="1" type="ORF">D915_005164</name>
</gene>
<dbReference type="EMBL" id="JXXN02001784">
    <property type="protein sequence ID" value="THD24088.1"/>
    <property type="molecule type" value="Genomic_DNA"/>
</dbReference>
<proteinExistence type="predicted"/>
<reference evidence="1" key="1">
    <citation type="submission" date="2019-03" db="EMBL/GenBank/DDBJ databases">
        <title>Improved annotation for the trematode Fasciola hepatica.</title>
        <authorList>
            <person name="Choi Y.-J."/>
            <person name="Martin J."/>
            <person name="Mitreva M."/>
        </authorList>
    </citation>
    <scope>NUCLEOTIDE SEQUENCE [LARGE SCALE GENOMIC DNA]</scope>
</reference>
<protein>
    <submittedName>
        <fullName evidence="1">Uncharacterized protein</fullName>
    </submittedName>
</protein>
<comment type="caution">
    <text evidence="1">The sequence shown here is derived from an EMBL/GenBank/DDBJ whole genome shotgun (WGS) entry which is preliminary data.</text>
</comment>
<sequence>MSTEELVHVPSDFVPDLLSSSMPPPGFTNPETFTPLNAVTIETRTVGCEALETTYSSRWTVSIPDLILSQENGTPQLPDDLCLTDDGNDISCTKSTTGGCATR</sequence>
<dbReference type="Proteomes" id="UP000230066">
    <property type="component" value="Unassembled WGS sequence"/>
</dbReference>